<evidence type="ECO:0000313" key="9">
    <source>
        <dbReference type="EMBL" id="SUM57424.1"/>
    </source>
</evidence>
<dbReference type="AlphaFoldDB" id="A0A0D6XPM8"/>
<dbReference type="STRING" id="569857.TP70_05675"/>
<feature type="coiled-coil region" evidence="6">
    <location>
        <begin position="69"/>
        <end position="103"/>
    </location>
</feature>
<dbReference type="EMBL" id="JXWY01000034">
    <property type="protein sequence ID" value="KIX90764.1"/>
    <property type="molecule type" value="Genomic_DNA"/>
</dbReference>
<dbReference type="Pfam" id="PF04085">
    <property type="entry name" value="MreC"/>
    <property type="match status" value="1"/>
</dbReference>
<dbReference type="InterPro" id="IPR007221">
    <property type="entry name" value="MreC"/>
</dbReference>
<dbReference type="Proteomes" id="UP000032366">
    <property type="component" value="Unassembled WGS sequence"/>
</dbReference>
<dbReference type="InterPro" id="IPR055342">
    <property type="entry name" value="MreC_beta-barrel_core"/>
</dbReference>
<dbReference type="NCBIfam" id="TIGR00219">
    <property type="entry name" value="mreC"/>
    <property type="match status" value="1"/>
</dbReference>
<dbReference type="Proteomes" id="UP000254100">
    <property type="component" value="Unassembled WGS sequence"/>
</dbReference>
<feature type="domain" description="Rod shape-determining protein MreC beta-barrel core" evidence="7">
    <location>
        <begin position="112"/>
        <end position="263"/>
    </location>
</feature>
<protein>
    <recommendedName>
        <fullName evidence="2 5">Cell shape-determining protein MreC</fullName>
    </recommendedName>
    <alternativeName>
        <fullName evidence="4 5">Cell shape protein MreC</fullName>
    </alternativeName>
</protein>
<reference evidence="9 11" key="2">
    <citation type="submission" date="2018-06" db="EMBL/GenBank/DDBJ databases">
        <authorList>
            <consortium name="Pathogen Informatics"/>
            <person name="Doyle S."/>
        </authorList>
    </citation>
    <scope>NUCLEOTIDE SEQUENCE [LARGE SCALE GENOMIC DNA]</scope>
    <source>
        <strain evidence="9 11">NCTC13832</strain>
    </source>
</reference>
<dbReference type="OrthoDB" id="9792313at2"/>
<evidence type="ECO:0000313" key="8">
    <source>
        <dbReference type="EMBL" id="KIX90764.1"/>
    </source>
</evidence>
<dbReference type="Gene3D" id="2.40.10.340">
    <property type="entry name" value="Rod shape-determining protein MreC, domain 1"/>
    <property type="match status" value="1"/>
</dbReference>
<evidence type="ECO:0000256" key="6">
    <source>
        <dbReference type="SAM" id="Coils"/>
    </source>
</evidence>
<evidence type="ECO:0000256" key="1">
    <source>
        <dbReference type="ARBA" id="ARBA00009369"/>
    </source>
</evidence>
<gene>
    <name evidence="9" type="ORF">NCTC13832_01102</name>
    <name evidence="8" type="ORF">TP70_05675</name>
</gene>
<evidence type="ECO:0000256" key="4">
    <source>
        <dbReference type="ARBA" id="ARBA00032089"/>
    </source>
</evidence>
<evidence type="ECO:0000313" key="11">
    <source>
        <dbReference type="Proteomes" id="UP000254100"/>
    </source>
</evidence>
<keyword evidence="3 5" id="KW-0133">Cell shape</keyword>
<dbReference type="Gene3D" id="2.40.10.350">
    <property type="entry name" value="Rod shape-determining protein MreC, domain 2"/>
    <property type="match status" value="1"/>
</dbReference>
<dbReference type="PANTHER" id="PTHR34138">
    <property type="entry name" value="CELL SHAPE-DETERMINING PROTEIN MREC"/>
    <property type="match status" value="1"/>
</dbReference>
<name>A0A0D6XPM8_9STAP</name>
<dbReference type="GO" id="GO:0008360">
    <property type="term" value="P:regulation of cell shape"/>
    <property type="evidence" value="ECO:0007669"/>
    <property type="project" value="UniProtKB-KW"/>
</dbReference>
<sequence>MSNFFRNNKLVVLFCALILFIGLIGLSIRSNVQSVPEQYVSDTASFGQRAFSYPMHIVTGSIANFFEDRQPATNQTKQLEADNQRLKAENEKLKKELDMGDISKYEPVSAAVIARQPDQWINTLVIDKGAKDGIKPNMAVMTTEGLVGQVSKVNQFSSQVNIISTKGRLNRLSVNVLHDSNEVFGLIDHFDEKNDRLIISDIDNNDDVKKGDKVVTSGLVNQLPKGLYVGEVEKVQNDQYGLSKQVSIKTGANLNQILHVYVAKRDPKTLADDEGEDK</sequence>
<evidence type="ECO:0000259" key="7">
    <source>
        <dbReference type="Pfam" id="PF04085"/>
    </source>
</evidence>
<comment type="function">
    <text evidence="5">Involved in formation and maintenance of cell shape.</text>
</comment>
<reference evidence="8 10" key="1">
    <citation type="submission" date="2015-01" db="EMBL/GenBank/DDBJ databases">
        <authorList>
            <person name="Guo J."/>
        </authorList>
    </citation>
    <scope>NUCLEOTIDE SEQUENCE [LARGE SCALE GENOMIC DNA]</scope>
    <source>
        <strain evidence="8 10">DSM 22147</strain>
    </source>
</reference>
<dbReference type="RefSeq" id="WP_044360225.1">
    <property type="nucleotide sequence ID" value="NZ_JXWY01000034.1"/>
</dbReference>
<keyword evidence="10" id="KW-1185">Reference proteome</keyword>
<keyword evidence="6" id="KW-0175">Coiled coil</keyword>
<evidence type="ECO:0000256" key="5">
    <source>
        <dbReference type="PIRNR" id="PIRNR038471"/>
    </source>
</evidence>
<dbReference type="PANTHER" id="PTHR34138:SF1">
    <property type="entry name" value="CELL SHAPE-DETERMINING PROTEIN MREC"/>
    <property type="match status" value="1"/>
</dbReference>
<evidence type="ECO:0000256" key="2">
    <source>
        <dbReference type="ARBA" id="ARBA00013855"/>
    </source>
</evidence>
<proteinExistence type="inferred from homology"/>
<dbReference type="EMBL" id="UHDT01000001">
    <property type="protein sequence ID" value="SUM57424.1"/>
    <property type="molecule type" value="Genomic_DNA"/>
</dbReference>
<accession>A0A0D6XPM8</accession>
<comment type="similarity">
    <text evidence="1 5">Belongs to the MreC family.</text>
</comment>
<dbReference type="PIRSF" id="PIRSF038471">
    <property type="entry name" value="MreC"/>
    <property type="match status" value="1"/>
</dbReference>
<dbReference type="InterPro" id="IPR042177">
    <property type="entry name" value="Cell/Rod_1"/>
</dbReference>
<dbReference type="GO" id="GO:0005886">
    <property type="term" value="C:plasma membrane"/>
    <property type="evidence" value="ECO:0007669"/>
    <property type="project" value="TreeGrafter"/>
</dbReference>
<organism evidence="9 11">
    <name type="scientific">Staphylococcus microti</name>
    <dbReference type="NCBI Taxonomy" id="569857"/>
    <lineage>
        <taxon>Bacteria</taxon>
        <taxon>Bacillati</taxon>
        <taxon>Bacillota</taxon>
        <taxon>Bacilli</taxon>
        <taxon>Bacillales</taxon>
        <taxon>Staphylococcaceae</taxon>
        <taxon>Staphylococcus</taxon>
    </lineage>
</organism>
<evidence type="ECO:0000313" key="10">
    <source>
        <dbReference type="Proteomes" id="UP000032366"/>
    </source>
</evidence>
<evidence type="ECO:0000256" key="3">
    <source>
        <dbReference type="ARBA" id="ARBA00022960"/>
    </source>
</evidence>
<dbReference type="InterPro" id="IPR042175">
    <property type="entry name" value="Cell/Rod_MreC_2"/>
</dbReference>